<proteinExistence type="predicted"/>
<dbReference type="EMBL" id="AOCK01000013">
    <property type="protein sequence ID" value="EMQ96924.1"/>
    <property type="molecule type" value="Genomic_DNA"/>
</dbReference>
<feature type="transmembrane region" description="Helical" evidence="8">
    <location>
        <begin position="372"/>
        <end position="391"/>
    </location>
</feature>
<dbReference type="PANTHER" id="PTHR43738:SF1">
    <property type="entry name" value="HEMIN TRANSPORT SYSTEM PERMEASE PROTEIN HRTB-RELATED"/>
    <property type="match status" value="1"/>
</dbReference>
<dbReference type="eggNOG" id="COG0577">
    <property type="taxonomic scope" value="Bacteria"/>
</dbReference>
<keyword evidence="6 8" id="KW-0472">Membrane</keyword>
<feature type="domain" description="ABC3 transporter permease C-terminal" evidence="9">
    <location>
        <begin position="292"/>
        <end position="397"/>
    </location>
</feature>
<evidence type="ECO:0000256" key="3">
    <source>
        <dbReference type="ARBA" id="ARBA00022475"/>
    </source>
</evidence>
<keyword evidence="4 8" id="KW-0812">Transmembrane</keyword>
<comment type="caution">
    <text evidence="10">The sequence shown here is derived from an EMBL/GenBank/DDBJ whole genome shotgun (WGS) entry which is preliminary data.</text>
</comment>
<evidence type="ECO:0000256" key="4">
    <source>
        <dbReference type="ARBA" id="ARBA00022692"/>
    </source>
</evidence>
<keyword evidence="5 8" id="KW-1133">Transmembrane helix</keyword>
<evidence type="ECO:0000256" key="5">
    <source>
        <dbReference type="ARBA" id="ARBA00022989"/>
    </source>
</evidence>
<evidence type="ECO:0000259" key="9">
    <source>
        <dbReference type="Pfam" id="PF02687"/>
    </source>
</evidence>
<keyword evidence="2" id="KW-0813">Transport</keyword>
<reference evidence="10 11" key="1">
    <citation type="journal article" date="2013" name="Genome Announc.">
        <title>Draft Genome Sequence of Arthrobacter gangotriensis Strain Lz1yT, Isolated from a Penguin Rookery Soil Sample Collected in Antarctica, near the Indian Station Dakshin Gangotri.</title>
        <authorList>
            <person name="Shivaji S."/>
            <person name="Ara S."/>
            <person name="Bandi S."/>
            <person name="Singh A."/>
            <person name="Kumar Pinnaka A."/>
        </authorList>
    </citation>
    <scope>NUCLEOTIDE SEQUENCE [LARGE SCALE GENOMIC DNA]</scope>
    <source>
        <strain evidence="10 11">Lz1y</strain>
    </source>
</reference>
<evidence type="ECO:0000256" key="2">
    <source>
        <dbReference type="ARBA" id="ARBA00022448"/>
    </source>
</evidence>
<evidence type="ECO:0000256" key="7">
    <source>
        <dbReference type="SAM" id="MobiDB-lite"/>
    </source>
</evidence>
<keyword evidence="11" id="KW-1185">Reference proteome</keyword>
<dbReference type="Proteomes" id="UP000012015">
    <property type="component" value="Unassembled WGS sequence"/>
</dbReference>
<dbReference type="AlphaFoldDB" id="M7N580"/>
<dbReference type="InterPro" id="IPR003838">
    <property type="entry name" value="ABC3_permease_C"/>
</dbReference>
<dbReference type="STRING" id="1276920.ADIAG_03775"/>
<dbReference type="InterPro" id="IPR051125">
    <property type="entry name" value="ABC-4/HrtB_transporter"/>
</dbReference>
<feature type="transmembrane region" description="Helical" evidence="8">
    <location>
        <begin position="50"/>
        <end position="74"/>
    </location>
</feature>
<feature type="transmembrane region" description="Helical" evidence="8">
    <location>
        <begin position="291"/>
        <end position="310"/>
    </location>
</feature>
<evidence type="ECO:0000256" key="1">
    <source>
        <dbReference type="ARBA" id="ARBA00004651"/>
    </source>
</evidence>
<dbReference type="PATRIC" id="fig|1276920.7.peg.3778"/>
<feature type="region of interest" description="Disordered" evidence="7">
    <location>
        <begin position="1"/>
        <end position="31"/>
    </location>
</feature>
<evidence type="ECO:0000313" key="11">
    <source>
        <dbReference type="Proteomes" id="UP000012015"/>
    </source>
</evidence>
<accession>M7N580</accession>
<gene>
    <name evidence="10" type="ORF">ADIAG_03775</name>
</gene>
<dbReference type="Pfam" id="PF02687">
    <property type="entry name" value="FtsX"/>
    <property type="match status" value="1"/>
</dbReference>
<sequence length="406" mass="40961">MVDVQRRGKLEDRDKNGDIAGGKSLEPSTEREPPTVFLAIRDIRFAKGRFALMGSVVALITLLLVMLSGLTAGLGDQSTSALKNLGSATTPVDSIAFGAASGNEPKASFTESQVSAEQVEAWSTSPGVASAEAIGITQTRLTGSAAGSETSSGTTNVAVFGVPAGSSLAPAPVEEGKVVIGESVAKDLALEQGDTISMAGVDLVVGGIEADNWYSHTSVLYTDLGSWAKLAHLGDTSQAGTVIAITNQDGATVDTEAANAAAETLSTTRTGSYAALGSYKSENGSLLMMQGFLYGISALVILAFLTVWTVQRTRDIAVLKALGGSGSYVLKDAITQASIVLLLGAGIGGGIGIIGGFFAANAAPFLVSPATTVLPIVGVVVLGLAGAALAVSRVTKVDALIALGGN</sequence>
<dbReference type="GO" id="GO:0005886">
    <property type="term" value="C:plasma membrane"/>
    <property type="evidence" value="ECO:0007669"/>
    <property type="project" value="UniProtKB-SubCell"/>
</dbReference>
<feature type="transmembrane region" description="Helical" evidence="8">
    <location>
        <begin position="339"/>
        <end position="360"/>
    </location>
</feature>
<dbReference type="PANTHER" id="PTHR43738">
    <property type="entry name" value="ABC TRANSPORTER, MEMBRANE PROTEIN"/>
    <property type="match status" value="1"/>
</dbReference>
<name>M7N580_9MICC</name>
<evidence type="ECO:0000256" key="8">
    <source>
        <dbReference type="SAM" id="Phobius"/>
    </source>
</evidence>
<comment type="subcellular location">
    <subcellularLocation>
        <location evidence="1">Cell membrane</location>
        <topology evidence="1">Multi-pass membrane protein</topology>
    </subcellularLocation>
</comment>
<feature type="compositionally biased region" description="Basic and acidic residues" evidence="7">
    <location>
        <begin position="1"/>
        <end position="17"/>
    </location>
</feature>
<protein>
    <submittedName>
        <fullName evidence="10">ABC transporter permease</fullName>
    </submittedName>
</protein>
<evidence type="ECO:0000256" key="6">
    <source>
        <dbReference type="ARBA" id="ARBA00023136"/>
    </source>
</evidence>
<evidence type="ECO:0000313" key="10">
    <source>
        <dbReference type="EMBL" id="EMQ96924.1"/>
    </source>
</evidence>
<keyword evidence="3" id="KW-1003">Cell membrane</keyword>
<organism evidence="10 11">
    <name type="scientific">Paeniglutamicibacter gangotriensis Lz1y</name>
    <dbReference type="NCBI Taxonomy" id="1276920"/>
    <lineage>
        <taxon>Bacteria</taxon>
        <taxon>Bacillati</taxon>
        <taxon>Actinomycetota</taxon>
        <taxon>Actinomycetes</taxon>
        <taxon>Micrococcales</taxon>
        <taxon>Micrococcaceae</taxon>
        <taxon>Paeniglutamicibacter</taxon>
    </lineage>
</organism>